<protein>
    <submittedName>
        <fullName evidence="2">Uncharacterized protein</fullName>
    </submittedName>
</protein>
<accession>A0A7S4JHV8</accession>
<dbReference type="AlphaFoldDB" id="A0A7S4JHV8"/>
<proteinExistence type="predicted"/>
<feature type="transmembrane region" description="Helical" evidence="1">
    <location>
        <begin position="72"/>
        <end position="95"/>
    </location>
</feature>
<keyword evidence="1" id="KW-0812">Transmembrane</keyword>
<reference evidence="2" key="1">
    <citation type="submission" date="2021-01" db="EMBL/GenBank/DDBJ databases">
        <authorList>
            <person name="Corre E."/>
            <person name="Pelletier E."/>
            <person name="Niang G."/>
            <person name="Scheremetjew M."/>
            <person name="Finn R."/>
            <person name="Kale V."/>
            <person name="Holt S."/>
            <person name="Cochrane G."/>
            <person name="Meng A."/>
            <person name="Brown T."/>
            <person name="Cohen L."/>
        </authorList>
    </citation>
    <scope>NUCLEOTIDE SEQUENCE</scope>
    <source>
        <strain evidence="2">Isolate 1302-5</strain>
    </source>
</reference>
<organism evidence="2">
    <name type="scientific">Odontella aurita</name>
    <dbReference type="NCBI Taxonomy" id="265563"/>
    <lineage>
        <taxon>Eukaryota</taxon>
        <taxon>Sar</taxon>
        <taxon>Stramenopiles</taxon>
        <taxon>Ochrophyta</taxon>
        <taxon>Bacillariophyta</taxon>
        <taxon>Mediophyceae</taxon>
        <taxon>Biddulphiophycidae</taxon>
        <taxon>Eupodiscales</taxon>
        <taxon>Odontellaceae</taxon>
        <taxon>Odontella</taxon>
    </lineage>
</organism>
<feature type="transmembrane region" description="Helical" evidence="1">
    <location>
        <begin position="133"/>
        <end position="155"/>
    </location>
</feature>
<evidence type="ECO:0000256" key="1">
    <source>
        <dbReference type="SAM" id="Phobius"/>
    </source>
</evidence>
<keyword evidence="1" id="KW-1133">Transmembrane helix</keyword>
<name>A0A7S4JHV8_9STRA</name>
<gene>
    <name evidence="2" type="ORF">OAUR00152_LOCUS28150</name>
</gene>
<feature type="transmembrane region" description="Helical" evidence="1">
    <location>
        <begin position="107"/>
        <end position="127"/>
    </location>
</feature>
<keyword evidence="1" id="KW-0472">Membrane</keyword>
<feature type="transmembrane region" description="Helical" evidence="1">
    <location>
        <begin position="167"/>
        <end position="187"/>
    </location>
</feature>
<dbReference type="EMBL" id="HBKQ01040848">
    <property type="protein sequence ID" value="CAE2264135.1"/>
    <property type="molecule type" value="Transcribed_RNA"/>
</dbReference>
<evidence type="ECO:0000313" key="2">
    <source>
        <dbReference type="EMBL" id="CAE2264135.1"/>
    </source>
</evidence>
<sequence>MTAVKKIVLATAAVASSIAGGLAFSPAAVPTFTAGRPSASSPSLAAPAVRDVRRPSPADATRLFAEPPDLDVVALVAGQETYGFAIVALGEAIWSFLQAPSIDHAKVLVPAAVSALILVFAAGPMVTSGDPSSVTLGLEIATGVSVLMGASYVARLVAPYSPSAKEIAFLGLLVAIAGFFSFSQNLVVDGFVTLPSLPSVPLPTLPSINFEELAGL</sequence>